<keyword evidence="2" id="KW-1185">Reference proteome</keyword>
<dbReference type="EMBL" id="CP059693">
    <property type="protein sequence ID" value="WDE13769.1"/>
    <property type="molecule type" value="Genomic_DNA"/>
</dbReference>
<accession>A0ABY7VJ44</accession>
<sequence length="112" mass="12971">MERVVRAVPIKSKQALQAFAAKSAAWPLSEKKQFLSYFGDAVEYWYFQEIEGKPYIIAIAEGTKLSEGYAKYPELDDPYFNWFREQVLEICGVDLREIPHAAESELIYTLRV</sequence>
<gene>
    <name evidence="1" type="ORF">H3N35_10225</name>
</gene>
<name>A0ABY7VJ44_9GAMM</name>
<protein>
    <submittedName>
        <fullName evidence="1">Uncharacterized protein</fullName>
    </submittedName>
</protein>
<evidence type="ECO:0000313" key="1">
    <source>
        <dbReference type="EMBL" id="WDE13769.1"/>
    </source>
</evidence>
<dbReference type="Proteomes" id="UP001215231">
    <property type="component" value="Chromosome"/>
</dbReference>
<organism evidence="1 2">
    <name type="scientific">Thalassomonas haliotis</name>
    <dbReference type="NCBI Taxonomy" id="485448"/>
    <lineage>
        <taxon>Bacteria</taxon>
        <taxon>Pseudomonadati</taxon>
        <taxon>Pseudomonadota</taxon>
        <taxon>Gammaproteobacteria</taxon>
        <taxon>Alteromonadales</taxon>
        <taxon>Colwelliaceae</taxon>
        <taxon>Thalassomonas</taxon>
    </lineage>
</organism>
<reference evidence="1 2" key="1">
    <citation type="journal article" date="2022" name="Mar. Drugs">
        <title>Bioassay-Guided Fractionation Leads to the Detection of Cholic Acid Generated by the Rare Thalassomonas sp.</title>
        <authorList>
            <person name="Pheiffer F."/>
            <person name="Schneider Y.K."/>
            <person name="Hansen E.H."/>
            <person name="Andersen J.H."/>
            <person name="Isaksson J."/>
            <person name="Busche T."/>
            <person name="R C."/>
            <person name="Kalinowski J."/>
            <person name="Zyl L.V."/>
            <person name="Trindade M."/>
        </authorList>
    </citation>
    <scope>NUCLEOTIDE SEQUENCE [LARGE SCALE GENOMIC DNA]</scope>
    <source>
        <strain evidence="1 2">A5K-61T</strain>
    </source>
</reference>
<evidence type="ECO:0000313" key="2">
    <source>
        <dbReference type="Proteomes" id="UP001215231"/>
    </source>
</evidence>
<proteinExistence type="predicted"/>
<dbReference type="RefSeq" id="WP_274054202.1">
    <property type="nucleotide sequence ID" value="NZ_CP059693.1"/>
</dbReference>